<dbReference type="Proteomes" id="UP001164929">
    <property type="component" value="Chromosome 9"/>
</dbReference>
<gene>
    <name evidence="1" type="ORF">NC653_022420</name>
</gene>
<accession>A0AAD6MEP5</accession>
<name>A0AAD6MEP5_9ROSI</name>
<sequence length="71" mass="8319">MKLCFGFLEKIEEWDNKTSKFNQTIKNWLMKLEMAQFHRAISALFEDLRATMAKTVSRSLKISLKIAPPRS</sequence>
<keyword evidence="2" id="KW-1185">Reference proteome</keyword>
<evidence type="ECO:0000313" key="1">
    <source>
        <dbReference type="EMBL" id="KAJ6984168.1"/>
    </source>
</evidence>
<reference evidence="1" key="1">
    <citation type="journal article" date="2023" name="Mol. Ecol. Resour.">
        <title>Chromosome-level genome assembly of a triploid poplar Populus alba 'Berolinensis'.</title>
        <authorList>
            <person name="Chen S."/>
            <person name="Yu Y."/>
            <person name="Wang X."/>
            <person name="Wang S."/>
            <person name="Zhang T."/>
            <person name="Zhou Y."/>
            <person name="He R."/>
            <person name="Meng N."/>
            <person name="Wang Y."/>
            <person name="Liu W."/>
            <person name="Liu Z."/>
            <person name="Liu J."/>
            <person name="Guo Q."/>
            <person name="Huang H."/>
            <person name="Sederoff R.R."/>
            <person name="Wang G."/>
            <person name="Qu G."/>
            <person name="Chen S."/>
        </authorList>
    </citation>
    <scope>NUCLEOTIDE SEQUENCE</scope>
    <source>
        <strain evidence="1">SC-2020</strain>
    </source>
</reference>
<dbReference type="EMBL" id="JAQIZT010000009">
    <property type="protein sequence ID" value="KAJ6984168.1"/>
    <property type="molecule type" value="Genomic_DNA"/>
</dbReference>
<organism evidence="1 2">
    <name type="scientific">Populus alba x Populus x berolinensis</name>
    <dbReference type="NCBI Taxonomy" id="444605"/>
    <lineage>
        <taxon>Eukaryota</taxon>
        <taxon>Viridiplantae</taxon>
        <taxon>Streptophyta</taxon>
        <taxon>Embryophyta</taxon>
        <taxon>Tracheophyta</taxon>
        <taxon>Spermatophyta</taxon>
        <taxon>Magnoliopsida</taxon>
        <taxon>eudicotyledons</taxon>
        <taxon>Gunneridae</taxon>
        <taxon>Pentapetalae</taxon>
        <taxon>rosids</taxon>
        <taxon>fabids</taxon>
        <taxon>Malpighiales</taxon>
        <taxon>Salicaceae</taxon>
        <taxon>Saliceae</taxon>
        <taxon>Populus</taxon>
    </lineage>
</organism>
<dbReference type="AlphaFoldDB" id="A0AAD6MEP5"/>
<proteinExistence type="predicted"/>
<evidence type="ECO:0000313" key="2">
    <source>
        <dbReference type="Proteomes" id="UP001164929"/>
    </source>
</evidence>
<protein>
    <submittedName>
        <fullName evidence="1">Uncharacterized protein</fullName>
    </submittedName>
</protein>
<comment type="caution">
    <text evidence="1">The sequence shown here is derived from an EMBL/GenBank/DDBJ whole genome shotgun (WGS) entry which is preliminary data.</text>
</comment>